<dbReference type="GO" id="GO:0005737">
    <property type="term" value="C:cytoplasm"/>
    <property type="evidence" value="ECO:0007669"/>
    <property type="project" value="TreeGrafter"/>
</dbReference>
<feature type="transmembrane region" description="Helical" evidence="1">
    <location>
        <begin position="31"/>
        <end position="51"/>
    </location>
</feature>
<dbReference type="EMBL" id="UAWL01000006">
    <property type="protein sequence ID" value="SQB99663.1"/>
    <property type="molecule type" value="Genomic_DNA"/>
</dbReference>
<organism evidence="2 3">
    <name type="scientific">Helicobacter fennelliae</name>
    <dbReference type="NCBI Taxonomy" id="215"/>
    <lineage>
        <taxon>Bacteria</taxon>
        <taxon>Pseudomonadati</taxon>
        <taxon>Campylobacterota</taxon>
        <taxon>Epsilonproteobacteria</taxon>
        <taxon>Campylobacterales</taxon>
        <taxon>Helicobacteraceae</taxon>
        <taxon>Helicobacter</taxon>
    </lineage>
</organism>
<dbReference type="CDD" id="cd02612">
    <property type="entry name" value="HAD_PGPPase"/>
    <property type="match status" value="1"/>
</dbReference>
<dbReference type="Gene3D" id="1.20.1440.100">
    <property type="entry name" value="SG protein - dephosphorylation function"/>
    <property type="match status" value="1"/>
</dbReference>
<dbReference type="GO" id="GO:0036424">
    <property type="term" value="F:L-phosphoserine phosphatase activity"/>
    <property type="evidence" value="ECO:0007669"/>
    <property type="project" value="TreeGrafter"/>
</dbReference>
<name>A0A2X3BG85_9HELI</name>
<evidence type="ECO:0000256" key="1">
    <source>
        <dbReference type="SAM" id="Phobius"/>
    </source>
</evidence>
<dbReference type="PANTHER" id="PTHR43344">
    <property type="entry name" value="PHOSPHOSERINE PHOSPHATASE"/>
    <property type="match status" value="1"/>
</dbReference>
<keyword evidence="2" id="KW-0378">Hydrolase</keyword>
<dbReference type="InterPro" id="IPR050582">
    <property type="entry name" value="HAD-like_SerB"/>
</dbReference>
<dbReference type="GO" id="GO:0000287">
    <property type="term" value="F:magnesium ion binding"/>
    <property type="evidence" value="ECO:0007669"/>
    <property type="project" value="TreeGrafter"/>
</dbReference>
<evidence type="ECO:0000313" key="2">
    <source>
        <dbReference type="EMBL" id="SQB99663.1"/>
    </source>
</evidence>
<dbReference type="NCBIfam" id="TIGR01490">
    <property type="entry name" value="HAD-SF-IB-hyp1"/>
    <property type="match status" value="1"/>
</dbReference>
<protein>
    <submittedName>
        <fullName evidence="2">HAD hydrolase, family IB</fullName>
    </submittedName>
</protein>
<dbReference type="GO" id="GO:0006564">
    <property type="term" value="P:L-serine biosynthetic process"/>
    <property type="evidence" value="ECO:0007669"/>
    <property type="project" value="TreeGrafter"/>
</dbReference>
<accession>A0A2X3BG85</accession>
<dbReference type="RefSeq" id="WP_112059044.1">
    <property type="nucleotide sequence ID" value="NZ_UAWL01000006.1"/>
</dbReference>
<keyword evidence="1" id="KW-1133">Transmembrane helix</keyword>
<dbReference type="PANTHER" id="PTHR43344:SF14">
    <property type="entry name" value="HAD-IB FAMILY HYDROLASE"/>
    <property type="match status" value="1"/>
</dbReference>
<dbReference type="Gene3D" id="3.40.50.1000">
    <property type="entry name" value="HAD superfamily/HAD-like"/>
    <property type="match status" value="1"/>
</dbReference>
<dbReference type="InterPro" id="IPR023214">
    <property type="entry name" value="HAD_sf"/>
</dbReference>
<dbReference type="SUPFAM" id="SSF56784">
    <property type="entry name" value="HAD-like"/>
    <property type="match status" value="1"/>
</dbReference>
<dbReference type="NCBIfam" id="TIGR01488">
    <property type="entry name" value="HAD-SF-IB"/>
    <property type="match status" value="1"/>
</dbReference>
<keyword evidence="1" id="KW-0472">Membrane</keyword>
<dbReference type="InterPro" id="IPR006385">
    <property type="entry name" value="HAD_hydro_SerB1"/>
</dbReference>
<dbReference type="Proteomes" id="UP000250166">
    <property type="component" value="Unassembled WGS sequence"/>
</dbReference>
<gene>
    <name evidence="2" type="ORF">NCTC13102_01988</name>
</gene>
<evidence type="ECO:0000313" key="3">
    <source>
        <dbReference type="Proteomes" id="UP000250166"/>
    </source>
</evidence>
<dbReference type="Pfam" id="PF12710">
    <property type="entry name" value="HAD"/>
    <property type="match status" value="1"/>
</dbReference>
<keyword evidence="1" id="KW-0812">Transmembrane</keyword>
<dbReference type="AlphaFoldDB" id="A0A2X3BG85"/>
<dbReference type="InterPro" id="IPR036412">
    <property type="entry name" value="HAD-like_sf"/>
</dbReference>
<reference evidence="2 3" key="1">
    <citation type="submission" date="2018-06" db="EMBL/GenBank/DDBJ databases">
        <authorList>
            <consortium name="Pathogen Informatics"/>
            <person name="Doyle S."/>
        </authorList>
    </citation>
    <scope>NUCLEOTIDE SEQUENCE [LARGE SCALE GENOMIC DNA]</scope>
    <source>
        <strain evidence="2 3">NCTC13102</strain>
    </source>
</reference>
<sequence>MNIAFFDFDGTITKQDSLFLFVRFAVGRKRLYLGLLSKFWVLLGYMCGLYSNTYAKQELMRYFFGGLKQSDFLALCEAFLPTLESILKSSAIKRIQWHKNRGDEVVVVSASFEAYLLPLCKKLGVACIGTKLESKNGILSGNIAGENCYGSQKAIRIKAKYNLAQYTKIYAYGDTKGDTQMLLLATSDEYRFYRFFH</sequence>
<proteinExistence type="predicted"/>